<organism evidence="1 2">
    <name type="scientific">Fusarium circinatum</name>
    <name type="common">Pitch canker fungus</name>
    <name type="synonym">Gibberella circinata</name>
    <dbReference type="NCBI Taxonomy" id="48490"/>
    <lineage>
        <taxon>Eukaryota</taxon>
        <taxon>Fungi</taxon>
        <taxon>Dikarya</taxon>
        <taxon>Ascomycota</taxon>
        <taxon>Pezizomycotina</taxon>
        <taxon>Sordariomycetes</taxon>
        <taxon>Hypocreomycetidae</taxon>
        <taxon>Hypocreales</taxon>
        <taxon>Nectriaceae</taxon>
        <taxon>Fusarium</taxon>
        <taxon>Fusarium fujikuroi species complex</taxon>
    </lineage>
</organism>
<gene>
    <name evidence="1" type="ORF">FCIRC_7184</name>
</gene>
<name>A0A8H5WZT3_FUSCI</name>
<reference evidence="2" key="1">
    <citation type="journal article" date="2020" name="BMC Genomics">
        <title>Correction to: Identification and distribution of gene clusters required for synthesis of sphingolipid metabolism inhibitors in diverse species of the filamentous fungus Fusarium.</title>
        <authorList>
            <person name="Kim H.S."/>
            <person name="Lohmar J.M."/>
            <person name="Busman M."/>
            <person name="Brown D.W."/>
            <person name="Naumann T.A."/>
            <person name="Divon H.H."/>
            <person name="Lysoe E."/>
            <person name="Uhlig S."/>
            <person name="Proctor R.H."/>
        </authorList>
    </citation>
    <scope>NUCLEOTIDE SEQUENCE [LARGE SCALE GENOMIC DNA]</scope>
    <source>
        <strain evidence="2">NRRL 25331</strain>
    </source>
</reference>
<sequence length="831" mass="93768">MKTISYVIGPDGDIELVLREPNSNQIIPKIHSDDYSTHCDLPDSDFDNPPATGRYAIFNELYTKSTTATDAQKVEENHDAREVRMRISSKHMTLVSSPFRDLLLASSNKDVSSQCSSCSSSPSRPFTRVHTSGWDVVALAIVLDAIHGRHAEIPRVVNLGLLARIATVVDYYKCQEVIHIFFCYWKRDIIRQAGFPTILCKRTLLWLYICMVFPEQEDIFASMARVVVANFRDSAQIAARMLPIATTLGKLNEKRLDLIEQINEGLEDVYDTLNVELGCVRGNSICSSLTLGVLSRMWHQYEHAEPPFIAPFDGYSVSTALKLVKECIEPVPLHGNPGTDVPRYINPYDDRTYPCSIRGRMTPVIQTVEGELCPISSHLQCTLEASSPLFTTSPLSYLHIVSSPSHLLFFTFLRPYKHNAAQRITPGTIMKSVSYVIDPDGDIELVLNEPNTQCILPERVLRVDSYVASDSPTSDYTDFTCLNNSALQGRYTIFDNFDSPFLDDYGDLDFVEEAPDIVRMRVSSKHLTLASKVFRAMLRGSWAETSSSSSSQDRPRQLATSAWDAKALAIVLDAIHGRFRLIPKDINLILLARIATIVDYYQCYESMELISNLWLSQQSVTQQNIDLYTENSLLLLYVAWVFESDVLFTAVARRVLRYGQGPSEFDLKDLPVSGVLDILNDKRTELIGRILDGLDILQETLRTENECPGLGLSDCSSTLLGMLMRETFRWEEQYEPLEPPYDGYNIVTMRALVDGFPRPKPLQPKYDNSGSSSSGELDVFHRRCMCTIQGRMQKLMKGVNNDIKAFRPSRIQGWGLRQKEGDYKFGASFVR</sequence>
<dbReference type="AlphaFoldDB" id="A0A8H5WZT3"/>
<keyword evidence="2" id="KW-1185">Reference proteome</keyword>
<evidence type="ECO:0000313" key="1">
    <source>
        <dbReference type="EMBL" id="KAF5676263.1"/>
    </source>
</evidence>
<proteinExistence type="predicted"/>
<reference evidence="1 2" key="2">
    <citation type="submission" date="2020-05" db="EMBL/GenBank/DDBJ databases">
        <title>Identification and distribution of gene clusters putatively required for synthesis of sphingolipid metabolism inhibitors in phylogenetically diverse species of the filamentous fungus Fusarium.</title>
        <authorList>
            <person name="Kim H.-S."/>
            <person name="Busman M."/>
            <person name="Brown D.W."/>
            <person name="Divon H."/>
            <person name="Uhlig S."/>
            <person name="Proctor R.H."/>
        </authorList>
    </citation>
    <scope>NUCLEOTIDE SEQUENCE [LARGE SCALE GENOMIC DNA]</scope>
    <source>
        <strain evidence="1 2">NRRL 25331</strain>
    </source>
</reference>
<dbReference type="EMBL" id="JAAQPE010000237">
    <property type="protein sequence ID" value="KAF5676263.1"/>
    <property type="molecule type" value="Genomic_DNA"/>
</dbReference>
<dbReference type="Proteomes" id="UP000572754">
    <property type="component" value="Unassembled WGS sequence"/>
</dbReference>
<evidence type="ECO:0008006" key="3">
    <source>
        <dbReference type="Google" id="ProtNLM"/>
    </source>
</evidence>
<evidence type="ECO:0000313" key="2">
    <source>
        <dbReference type="Proteomes" id="UP000572754"/>
    </source>
</evidence>
<comment type="caution">
    <text evidence="1">The sequence shown here is derived from an EMBL/GenBank/DDBJ whole genome shotgun (WGS) entry which is preliminary data.</text>
</comment>
<accession>A0A8H5WZT3</accession>
<protein>
    <recommendedName>
        <fullName evidence="3">BTB domain-containing protein</fullName>
    </recommendedName>
</protein>